<evidence type="ECO:0000256" key="2">
    <source>
        <dbReference type="ARBA" id="ARBA00022729"/>
    </source>
</evidence>
<dbReference type="InterPro" id="IPR038200">
    <property type="entry name" value="GW_dom_sf"/>
</dbReference>
<feature type="domain" description="GW" evidence="8">
    <location>
        <begin position="458"/>
        <end position="532"/>
    </location>
</feature>
<evidence type="ECO:0000256" key="6">
    <source>
        <dbReference type="SAM" id="MobiDB-lite"/>
    </source>
</evidence>
<feature type="domain" description="GW" evidence="8">
    <location>
        <begin position="612"/>
        <end position="686"/>
    </location>
</feature>
<dbReference type="Gene3D" id="2.30.30.170">
    <property type="match status" value="8"/>
</dbReference>
<dbReference type="SMART" id="SM00644">
    <property type="entry name" value="Ami_2"/>
    <property type="match status" value="1"/>
</dbReference>
<feature type="signal peptide" evidence="7">
    <location>
        <begin position="1"/>
        <end position="24"/>
    </location>
</feature>
<dbReference type="Pfam" id="PF13457">
    <property type="entry name" value="GW"/>
    <property type="match status" value="8"/>
</dbReference>
<sequence>MKKLAILIVLLLVLTSSFPYPILAMGNTEDQNSEESESNRKQIDDGAINDLDNQVEGEAEDKNNDSNKDKEGNDKDKKVEDKKNSSKNNKSFVEKKETTKNKEETINPVENKSNKHTTKAKDDADKSKEEYNDLGIKIGTKIYGEDISELSEEELQYVPKAWRDGDFKSEHPDKQTSNDRNLLMRAAYPDVNSYIHNITPAKVEYNHKSIFPKFNYRNGFGKPEGIVAHETANPGSSITNEINYMTKNYNNAFVHAFVDHSHIIEIHPTDYAAWGAGRFANERFIHVELVEVNNFDQFARSINNYSTYIASLLYKYNLGVSSAEKNGKGTLWSHKAVSKFLGGTTHVDPHGYFAKYGYNWNQFVSLVTSKYNKLVEGKSSNTSKLGHIKSSNAKIYDNPSKKKGSTAGSKNMNEVFYIKAEAKINGVHYYLISREPSSKKGTVGWVKASDINVRTHNCVDKRSKTFIVKGSGKAYDKAWGGSKNLIFDLSSYSGSTFKVNLTEAVGNNTWYRGTLNGKVVWIHSSYLATVTESNISKLGHIHNENVTIFRKIFDDSNSFKSGNKYTNSVYYIKKHAKANGKNFYLISLEPSREKGVVGWVEDKNMSVHTHKGVDTNSKTFTIKGDGKAYNKAWGGSRNLVYDLSKHKGTTFKVNLTESVGNNTWYRGILNGKQVWIHSSYVIDKRNTSKLGHIRDGKVKIYSSIYADASSFAAGEKYTNQVYYIKEQSKVNKQLYYLISLKPSRIDGTVGWVKAEDLSLHTHKGVDKKNKTFYFTGKGSAYKKAWGGSKDLVYKDMGSYKSQAFHVNLTEKVGNNTWFRGKFNGKTVWLHESYLTTKEESHTSKLGHIRSDKVNIYKTIGDSSSVFSAGEEYTNQVYYIKQQAKIGKQTFYLISLKPSRIDGVVGWVNAKDLSTHDHIGVDKKVKTFYFTGKGNAYTKAWGGSKDLVYPDMTSYKGQRFNVDLTEKVGNNVWYRGQLNGKTMWLHSSFVK</sequence>
<organism evidence="9 10">
    <name type="scientific">Lentibacillus populi</name>
    <dbReference type="NCBI Taxonomy" id="1827502"/>
    <lineage>
        <taxon>Bacteria</taxon>
        <taxon>Bacillati</taxon>
        <taxon>Bacillota</taxon>
        <taxon>Bacilli</taxon>
        <taxon>Bacillales</taxon>
        <taxon>Bacillaceae</taxon>
        <taxon>Lentibacillus</taxon>
    </lineage>
</organism>
<dbReference type="InterPro" id="IPR036505">
    <property type="entry name" value="Amidase/PGRP_sf"/>
</dbReference>
<evidence type="ECO:0000313" key="10">
    <source>
        <dbReference type="Proteomes" id="UP000621492"/>
    </source>
</evidence>
<dbReference type="Gene3D" id="3.40.80.10">
    <property type="entry name" value="Peptidoglycan recognition protein-like"/>
    <property type="match status" value="1"/>
</dbReference>
<dbReference type="Pfam" id="PF01510">
    <property type="entry name" value="Amidase_2"/>
    <property type="match status" value="1"/>
</dbReference>
<evidence type="ECO:0000256" key="4">
    <source>
        <dbReference type="ARBA" id="ARBA00030881"/>
    </source>
</evidence>
<evidence type="ECO:0000256" key="1">
    <source>
        <dbReference type="ARBA" id="ARBA00006088"/>
    </source>
</evidence>
<dbReference type="SUPFAM" id="SSF55846">
    <property type="entry name" value="N-acetylmuramoyl-L-alanine amidase-like"/>
    <property type="match status" value="1"/>
</dbReference>
<feature type="compositionally biased region" description="Basic and acidic residues" evidence="6">
    <location>
        <begin position="92"/>
        <end position="105"/>
    </location>
</feature>
<gene>
    <name evidence="9" type="ORF">GCM10011409_06960</name>
</gene>
<evidence type="ECO:0000313" key="9">
    <source>
        <dbReference type="EMBL" id="GGB32179.1"/>
    </source>
</evidence>
<dbReference type="AlphaFoldDB" id="A0A9W5TV03"/>
<keyword evidence="2 7" id="KW-0732">Signal</keyword>
<dbReference type="CDD" id="cd06583">
    <property type="entry name" value="PGRP"/>
    <property type="match status" value="1"/>
</dbReference>
<name>A0A9W5TV03_9BACI</name>
<feature type="chain" id="PRO_5040942025" description="Autolysin" evidence="7">
    <location>
        <begin position="25"/>
        <end position="990"/>
    </location>
</feature>
<feature type="compositionally biased region" description="Basic and acidic residues" evidence="6">
    <location>
        <begin position="60"/>
        <end position="84"/>
    </location>
</feature>
<evidence type="ECO:0000259" key="8">
    <source>
        <dbReference type="PROSITE" id="PS51780"/>
    </source>
</evidence>
<comment type="caution">
    <text evidence="9">The sequence shown here is derived from an EMBL/GenBank/DDBJ whole genome shotgun (WGS) entry which is preliminary data.</text>
</comment>
<dbReference type="GO" id="GO:0009253">
    <property type="term" value="P:peptidoglycan catabolic process"/>
    <property type="evidence" value="ECO:0007669"/>
    <property type="project" value="InterPro"/>
</dbReference>
<dbReference type="Proteomes" id="UP000621492">
    <property type="component" value="Unassembled WGS sequence"/>
</dbReference>
<comment type="similarity">
    <text evidence="1">In the N-terminal section; belongs to the N-acetylmuramoyl-L-alanine amidase 2 family.</text>
</comment>
<proteinExistence type="inferred from homology"/>
<evidence type="ECO:0000256" key="7">
    <source>
        <dbReference type="SAM" id="SignalP"/>
    </source>
</evidence>
<protein>
    <recommendedName>
        <fullName evidence="5">Autolysin</fullName>
    </recommendedName>
    <alternativeName>
        <fullName evidence="4">Cell wall hydrolase</fullName>
    </alternativeName>
</protein>
<feature type="region of interest" description="Disordered" evidence="6">
    <location>
        <begin position="28"/>
        <end position="127"/>
    </location>
</feature>
<evidence type="ECO:0000256" key="5">
    <source>
        <dbReference type="ARBA" id="ARBA00032390"/>
    </source>
</evidence>
<dbReference type="PROSITE" id="PS51780">
    <property type="entry name" value="GW"/>
    <property type="match status" value="4"/>
</dbReference>
<dbReference type="InterPro" id="IPR025987">
    <property type="entry name" value="GW_dom"/>
</dbReference>
<reference evidence="9" key="2">
    <citation type="submission" date="2020-09" db="EMBL/GenBank/DDBJ databases">
        <authorList>
            <person name="Sun Q."/>
            <person name="Zhou Y."/>
        </authorList>
    </citation>
    <scope>NUCLEOTIDE SEQUENCE</scope>
    <source>
        <strain evidence="9">CGMCC 1.15454</strain>
    </source>
</reference>
<dbReference type="RefSeq" id="WP_188724665.1">
    <property type="nucleotide sequence ID" value="NZ_BMJD01000003.1"/>
</dbReference>
<dbReference type="InterPro" id="IPR002502">
    <property type="entry name" value="Amidase_domain"/>
</dbReference>
<feature type="domain" description="GW" evidence="8">
    <location>
        <begin position="378"/>
        <end position="456"/>
    </location>
</feature>
<keyword evidence="10" id="KW-1185">Reference proteome</keyword>
<dbReference type="SUPFAM" id="SSF82057">
    <property type="entry name" value="Prokaryotic SH3-related domain"/>
    <property type="match status" value="1"/>
</dbReference>
<feature type="domain" description="GW" evidence="8">
    <location>
        <begin position="838"/>
        <end position="917"/>
    </location>
</feature>
<evidence type="ECO:0000256" key="3">
    <source>
        <dbReference type="ARBA" id="ARBA00022737"/>
    </source>
</evidence>
<keyword evidence="3" id="KW-0677">Repeat</keyword>
<accession>A0A9W5TV03</accession>
<reference evidence="9" key="1">
    <citation type="journal article" date="2014" name="Int. J. Syst. Evol. Microbiol.">
        <title>Complete genome sequence of Corynebacterium casei LMG S-19264T (=DSM 44701T), isolated from a smear-ripened cheese.</title>
        <authorList>
            <consortium name="US DOE Joint Genome Institute (JGI-PGF)"/>
            <person name="Walter F."/>
            <person name="Albersmeier A."/>
            <person name="Kalinowski J."/>
            <person name="Ruckert C."/>
        </authorList>
    </citation>
    <scope>NUCLEOTIDE SEQUENCE</scope>
    <source>
        <strain evidence="9">CGMCC 1.15454</strain>
    </source>
</reference>
<dbReference type="EMBL" id="BMJD01000003">
    <property type="protein sequence ID" value="GGB32179.1"/>
    <property type="molecule type" value="Genomic_DNA"/>
</dbReference>
<dbReference type="GO" id="GO:0008745">
    <property type="term" value="F:N-acetylmuramoyl-L-alanine amidase activity"/>
    <property type="evidence" value="ECO:0007669"/>
    <property type="project" value="InterPro"/>
</dbReference>